<sequence length="62" mass="6856">MFTKNIGTIDRAIRIILGALLMIGAMRTGQLWMWIGIIPLLTGLISSCPLYTVFGIKTCKTE</sequence>
<feature type="transmembrane region" description="Helical" evidence="1">
    <location>
        <begin position="34"/>
        <end position="56"/>
    </location>
</feature>
<gene>
    <name evidence="3" type="ORF">TA5114_02820</name>
</gene>
<keyword evidence="4" id="KW-1185">Reference proteome</keyword>
<protein>
    <recommendedName>
        <fullName evidence="2">Inner membrane protein YgaP-like transmembrane domain-containing protein</fullName>
    </recommendedName>
</protein>
<dbReference type="STRING" id="1715691.TA5113_03182"/>
<dbReference type="Pfam" id="PF11127">
    <property type="entry name" value="YgaP-like_TM"/>
    <property type="match status" value="1"/>
</dbReference>
<evidence type="ECO:0000259" key="2">
    <source>
        <dbReference type="Pfam" id="PF11127"/>
    </source>
</evidence>
<organism evidence="3 4">
    <name type="scientific">Cognatishimia activa</name>
    <dbReference type="NCBI Taxonomy" id="1715691"/>
    <lineage>
        <taxon>Bacteria</taxon>
        <taxon>Pseudomonadati</taxon>
        <taxon>Pseudomonadota</taxon>
        <taxon>Alphaproteobacteria</taxon>
        <taxon>Rhodobacterales</taxon>
        <taxon>Paracoccaceae</taxon>
        <taxon>Cognatishimia</taxon>
    </lineage>
</organism>
<feature type="transmembrane region" description="Helical" evidence="1">
    <location>
        <begin position="12"/>
        <end position="28"/>
    </location>
</feature>
<reference evidence="4" key="1">
    <citation type="submission" date="2015-09" db="EMBL/GenBank/DDBJ databases">
        <authorList>
            <person name="Rodrigo-Torres Lidia"/>
            <person name="Arahal R.David."/>
        </authorList>
    </citation>
    <scope>NUCLEOTIDE SEQUENCE [LARGE SCALE GENOMIC DNA]</scope>
    <source>
        <strain evidence="4">CECT 5114</strain>
    </source>
</reference>
<dbReference type="AlphaFoldDB" id="A0A0P1ITU5"/>
<feature type="domain" description="Inner membrane protein YgaP-like transmembrane" evidence="2">
    <location>
        <begin position="3"/>
        <end position="61"/>
    </location>
</feature>
<dbReference type="OrthoDB" id="9804804at2"/>
<keyword evidence="1" id="KW-0472">Membrane</keyword>
<keyword evidence="1" id="KW-0812">Transmembrane</keyword>
<dbReference type="RefSeq" id="WP_058315923.1">
    <property type="nucleotide sequence ID" value="NZ_CYTO01000024.1"/>
</dbReference>
<dbReference type="Proteomes" id="UP000051184">
    <property type="component" value="Unassembled WGS sequence"/>
</dbReference>
<evidence type="ECO:0000313" key="3">
    <source>
        <dbReference type="EMBL" id="CUK27001.1"/>
    </source>
</evidence>
<dbReference type="InterPro" id="IPR021309">
    <property type="entry name" value="YgaP-like_TM"/>
</dbReference>
<name>A0A0P1ITU5_9RHOB</name>
<keyword evidence="1" id="KW-1133">Transmembrane helix</keyword>
<evidence type="ECO:0000256" key="1">
    <source>
        <dbReference type="SAM" id="Phobius"/>
    </source>
</evidence>
<proteinExistence type="predicted"/>
<evidence type="ECO:0000313" key="4">
    <source>
        <dbReference type="Proteomes" id="UP000051184"/>
    </source>
</evidence>
<accession>A0A0P1ITU5</accession>
<dbReference type="EMBL" id="CYUE01000021">
    <property type="protein sequence ID" value="CUK27001.1"/>
    <property type="molecule type" value="Genomic_DNA"/>
</dbReference>